<dbReference type="RefSeq" id="WP_191191722.1">
    <property type="nucleotide sequence ID" value="NZ_JACWMY010000016.1"/>
</dbReference>
<proteinExistence type="predicted"/>
<comment type="caution">
    <text evidence="1">The sequence shown here is derived from an EMBL/GenBank/DDBJ whole genome shotgun (WGS) entry which is preliminary data.</text>
</comment>
<reference evidence="1 2" key="1">
    <citation type="submission" date="2020-09" db="EMBL/GenBank/DDBJ databases">
        <title>Novel species of Mucilaginibacter isolated from a glacier on the Tibetan Plateau.</title>
        <authorList>
            <person name="Liu Q."/>
            <person name="Xin Y.-H."/>
        </authorList>
    </citation>
    <scope>NUCLEOTIDE SEQUENCE [LARGE SCALE GENOMIC DNA]</scope>
    <source>
        <strain evidence="1 2">ZT4R22</strain>
    </source>
</reference>
<name>A0ABR7WXS1_9SPHI</name>
<dbReference type="EMBL" id="JACWMY010000016">
    <property type="protein sequence ID" value="MBD1367090.1"/>
    <property type="molecule type" value="Genomic_DNA"/>
</dbReference>
<organism evidence="1 2">
    <name type="scientific">Mucilaginibacter pankratovii</name>
    <dbReference type="NCBI Taxonomy" id="2772110"/>
    <lineage>
        <taxon>Bacteria</taxon>
        <taxon>Pseudomonadati</taxon>
        <taxon>Bacteroidota</taxon>
        <taxon>Sphingobacteriia</taxon>
        <taxon>Sphingobacteriales</taxon>
        <taxon>Sphingobacteriaceae</taxon>
        <taxon>Mucilaginibacter</taxon>
    </lineage>
</organism>
<gene>
    <name evidence="1" type="ORF">IDJ77_24985</name>
</gene>
<keyword evidence="2" id="KW-1185">Reference proteome</keyword>
<accession>A0ABR7WXS1</accession>
<dbReference type="Proteomes" id="UP000606600">
    <property type="component" value="Unassembled WGS sequence"/>
</dbReference>
<evidence type="ECO:0000313" key="1">
    <source>
        <dbReference type="EMBL" id="MBD1367090.1"/>
    </source>
</evidence>
<protein>
    <submittedName>
        <fullName evidence="1">Uncharacterized protein</fullName>
    </submittedName>
</protein>
<sequence>MKALLTRSVVSFLVLEGYTYCLSKTSNISKAYASVCITLTPVKRRPDVRKLPEGYDTYFNIMKEPLLLAEGVDDTEVIVNVEHVEIAKYQGSISFL</sequence>
<evidence type="ECO:0000313" key="2">
    <source>
        <dbReference type="Proteomes" id="UP000606600"/>
    </source>
</evidence>